<dbReference type="GO" id="GO:0006633">
    <property type="term" value="P:fatty acid biosynthetic process"/>
    <property type="evidence" value="ECO:0007669"/>
    <property type="project" value="TreeGrafter"/>
</dbReference>
<dbReference type="Pfam" id="PF00550">
    <property type="entry name" value="PP-binding"/>
    <property type="match status" value="1"/>
</dbReference>
<protein>
    <recommendedName>
        <fullName evidence="5">Carrier domain-containing protein</fullName>
    </recommendedName>
</protein>
<dbReference type="InterPro" id="IPR020843">
    <property type="entry name" value="ER"/>
</dbReference>
<dbReference type="InterPro" id="IPR011032">
    <property type="entry name" value="GroES-like_sf"/>
</dbReference>
<dbReference type="Pfam" id="PF08659">
    <property type="entry name" value="KR"/>
    <property type="match status" value="1"/>
</dbReference>
<evidence type="ECO:0000259" key="1">
    <source>
        <dbReference type="SMART" id="SM00822"/>
    </source>
</evidence>
<feature type="domain" description="Ketoreductase" evidence="1">
    <location>
        <begin position="474"/>
        <end position="655"/>
    </location>
</feature>
<accession>A0AAN7ZFU8</accession>
<dbReference type="Gene3D" id="3.40.50.720">
    <property type="entry name" value="NAD(P)-binding Rossmann-like Domain"/>
    <property type="match status" value="1"/>
</dbReference>
<dbReference type="InterPro" id="IPR036736">
    <property type="entry name" value="ACP-like_sf"/>
</dbReference>
<evidence type="ECO:0000313" key="4">
    <source>
        <dbReference type="Proteomes" id="UP001329430"/>
    </source>
</evidence>
<dbReference type="SUPFAM" id="SSF50129">
    <property type="entry name" value="GroES-like"/>
    <property type="match status" value="1"/>
</dbReference>
<comment type="caution">
    <text evidence="3">The sequence shown here is derived from an EMBL/GenBank/DDBJ whole genome shotgun (WGS) entry which is preliminary data.</text>
</comment>
<name>A0AAN7ZFU8_9COLE</name>
<feature type="domain" description="Enoyl reductase (ER)" evidence="2">
    <location>
        <begin position="144"/>
        <end position="449"/>
    </location>
</feature>
<dbReference type="AlphaFoldDB" id="A0AAN7ZFU8"/>
<dbReference type="SMART" id="SM00829">
    <property type="entry name" value="PKS_ER"/>
    <property type="match status" value="1"/>
</dbReference>
<dbReference type="CDD" id="cd05195">
    <property type="entry name" value="enoyl_red"/>
    <property type="match status" value="1"/>
</dbReference>
<dbReference type="InterPro" id="IPR013968">
    <property type="entry name" value="PKS_KR"/>
</dbReference>
<dbReference type="InterPro" id="IPR050091">
    <property type="entry name" value="PKS_NRPS_Biosynth_Enz"/>
</dbReference>
<dbReference type="SMART" id="SM00822">
    <property type="entry name" value="PKS_KR"/>
    <property type="match status" value="1"/>
</dbReference>
<dbReference type="GO" id="GO:0004312">
    <property type="term" value="F:fatty acid synthase activity"/>
    <property type="evidence" value="ECO:0007669"/>
    <property type="project" value="TreeGrafter"/>
</dbReference>
<dbReference type="Proteomes" id="UP001329430">
    <property type="component" value="Chromosome 10"/>
</dbReference>
<keyword evidence="4" id="KW-1185">Reference proteome</keyword>
<dbReference type="Pfam" id="PF13602">
    <property type="entry name" value="ADH_zinc_N_2"/>
    <property type="match status" value="1"/>
</dbReference>
<reference evidence="3 4" key="1">
    <citation type="journal article" date="2024" name="Insects">
        <title>An Improved Chromosome-Level Genome Assembly of the Firefly Pyrocoelia pectoralis.</title>
        <authorList>
            <person name="Fu X."/>
            <person name="Meyer-Rochow V.B."/>
            <person name="Ballantyne L."/>
            <person name="Zhu X."/>
        </authorList>
    </citation>
    <scope>NUCLEOTIDE SEQUENCE [LARGE SCALE GENOMIC DNA]</scope>
    <source>
        <strain evidence="3">XCY_ONT2</strain>
    </source>
</reference>
<dbReference type="InterPro" id="IPR049391">
    <property type="entry name" value="FAS_pseudo-KR"/>
</dbReference>
<evidence type="ECO:0000259" key="2">
    <source>
        <dbReference type="SMART" id="SM00829"/>
    </source>
</evidence>
<dbReference type="PANTHER" id="PTHR43775">
    <property type="entry name" value="FATTY ACID SYNTHASE"/>
    <property type="match status" value="1"/>
</dbReference>
<evidence type="ECO:0008006" key="5">
    <source>
        <dbReference type="Google" id="ProtNLM"/>
    </source>
</evidence>
<dbReference type="Gene3D" id="3.90.180.10">
    <property type="entry name" value="Medium-chain alcohol dehydrogenases, catalytic domain"/>
    <property type="match status" value="1"/>
</dbReference>
<dbReference type="InterPro" id="IPR057326">
    <property type="entry name" value="KR_dom"/>
</dbReference>
<dbReference type="GO" id="GO:0016491">
    <property type="term" value="F:oxidoreductase activity"/>
    <property type="evidence" value="ECO:0007669"/>
    <property type="project" value="InterPro"/>
</dbReference>
<dbReference type="Gene3D" id="1.10.1200.10">
    <property type="entry name" value="ACP-like"/>
    <property type="match status" value="1"/>
</dbReference>
<dbReference type="SUPFAM" id="SSF51735">
    <property type="entry name" value="NAD(P)-binding Rossmann-fold domains"/>
    <property type="match status" value="2"/>
</dbReference>
<sequence length="782" mass="86356">MEESVLVSVQQTDEGSIHLLRKIGSLQSQRVISVASDFEWFSELQASITANENILLVAKDDPTNGVLGLINTLKVEYQNQSISCVYLMDDGPNFGMDEGFYKNQLRKRLLMNIWKDGTWGTYVLFPLNDNNEECDRASGIVEKGNLSSFRWVQAPTIPHELPAAEVHYVGLSYNDVLLTTGRLPSKSKSNEVELGLEFSGINSRCERVMGIARRGALFNTLPTDQSLTWKIPDHWSLEEAATIPLTYCSALYALVMVAKLKKGQSVLIHAGAGGVGQSAINIALGYNCTVFATVGSLKKKEVLSGYFPNLPDDHIGNSRDSRFQQFIMKKTGGKGVDIVLNSLSIRKLQTSALCLSRGGILLEMGRINVAKNQYLDFSCISKSRTFFCVNMDSVFCAQNSVKKSLHKYLGEGIQIGYVKPIHSQIFEKSKVEDALSYMTGGTHIGKVVIKLRDEKTQMNSALHASPRFYCNSSKVYILVGGLGGFGLELADWLVNRGARKLVIVSTRNTLTDYQNFKVEFWRENEVRVVIARQNLLSLEGCEDLINESGKLGPIEAIFNLAIVLNDALFENQTAERFLLSFGPKALVTKNLDIVTRRFCTHLRYFVVFSSLTCGKGNVGQTSYGMANSIMERICEIRKEEGYPAIAIQWGAIADVGVLENSTTCTQEILGGTVKQKVAVYLKVLDRLLTQKDCIVTSSVPPNINETDSAPVNNMAEVVKFLGTDLTHVSLNATLSQLGMDSIIGVKIKQFLQDNYGIAISIRELRSVTLTQLSESNLGMGQP</sequence>
<dbReference type="EMBL" id="JAVRBK010000010">
    <property type="protein sequence ID" value="KAK5638078.1"/>
    <property type="molecule type" value="Genomic_DNA"/>
</dbReference>
<proteinExistence type="predicted"/>
<organism evidence="3 4">
    <name type="scientific">Pyrocoelia pectoralis</name>
    <dbReference type="NCBI Taxonomy" id="417401"/>
    <lineage>
        <taxon>Eukaryota</taxon>
        <taxon>Metazoa</taxon>
        <taxon>Ecdysozoa</taxon>
        <taxon>Arthropoda</taxon>
        <taxon>Hexapoda</taxon>
        <taxon>Insecta</taxon>
        <taxon>Pterygota</taxon>
        <taxon>Neoptera</taxon>
        <taxon>Endopterygota</taxon>
        <taxon>Coleoptera</taxon>
        <taxon>Polyphaga</taxon>
        <taxon>Elateriformia</taxon>
        <taxon>Elateroidea</taxon>
        <taxon>Lampyridae</taxon>
        <taxon>Lampyrinae</taxon>
        <taxon>Pyrocoelia</taxon>
    </lineage>
</organism>
<dbReference type="SUPFAM" id="SSF47336">
    <property type="entry name" value="ACP-like"/>
    <property type="match status" value="1"/>
</dbReference>
<gene>
    <name evidence="3" type="ORF">RI129_012373</name>
</gene>
<dbReference type="InterPro" id="IPR036291">
    <property type="entry name" value="NAD(P)-bd_dom_sf"/>
</dbReference>
<dbReference type="PANTHER" id="PTHR43775:SF23">
    <property type="entry name" value="FATTY ACID SYNTHASE 3"/>
    <property type="match status" value="1"/>
</dbReference>
<evidence type="ECO:0000313" key="3">
    <source>
        <dbReference type="EMBL" id="KAK5638078.1"/>
    </source>
</evidence>
<dbReference type="Pfam" id="PF21149">
    <property type="entry name" value="FAS_pseudo-KR"/>
    <property type="match status" value="1"/>
</dbReference>
<dbReference type="InterPro" id="IPR009081">
    <property type="entry name" value="PP-bd_ACP"/>
</dbReference>